<keyword evidence="1" id="KW-0175">Coiled coil</keyword>
<evidence type="ECO:0000313" key="2">
    <source>
        <dbReference type="EMBL" id="OCT72030.1"/>
    </source>
</evidence>
<gene>
    <name evidence="2" type="ORF">XELAEV_18035014mg</name>
</gene>
<dbReference type="Proteomes" id="UP000694892">
    <property type="component" value="Chromosome 7L"/>
</dbReference>
<reference evidence="3" key="1">
    <citation type="journal article" date="2016" name="Nature">
        <title>Genome evolution in the allotetraploid frog Xenopus laevis.</title>
        <authorList>
            <person name="Session A.M."/>
            <person name="Uno Y."/>
            <person name="Kwon T."/>
            <person name="Chapman J.A."/>
            <person name="Toyoda A."/>
            <person name="Takahashi S."/>
            <person name="Fukui A."/>
            <person name="Hikosaka A."/>
            <person name="Suzuki A."/>
            <person name="Kondo M."/>
            <person name="van Heeringen S.J."/>
            <person name="Quigley I."/>
            <person name="Heinz S."/>
            <person name="Ogino H."/>
            <person name="Ochi H."/>
            <person name="Hellsten U."/>
            <person name="Lyons J.B."/>
            <person name="Simakov O."/>
            <person name="Putnam N."/>
            <person name="Stites J."/>
            <person name="Kuroki Y."/>
            <person name="Tanaka T."/>
            <person name="Michiue T."/>
            <person name="Watanabe M."/>
            <person name="Bogdanovic O."/>
            <person name="Lister R."/>
            <person name="Georgiou G."/>
            <person name="Paranjpe S.S."/>
            <person name="van Kruijsbergen I."/>
            <person name="Shu S."/>
            <person name="Carlson J."/>
            <person name="Kinoshita T."/>
            <person name="Ohta Y."/>
            <person name="Mawaribuchi S."/>
            <person name="Jenkins J."/>
            <person name="Grimwood J."/>
            <person name="Schmutz J."/>
            <person name="Mitros T."/>
            <person name="Mozaffari S.V."/>
            <person name="Suzuki Y."/>
            <person name="Haramoto Y."/>
            <person name="Yamamoto T.S."/>
            <person name="Takagi C."/>
            <person name="Heald R."/>
            <person name="Miller K."/>
            <person name="Haudenschild C."/>
            <person name="Kitzman J."/>
            <person name="Nakayama T."/>
            <person name="Izutsu Y."/>
            <person name="Robert J."/>
            <person name="Fortriede J."/>
            <person name="Burns K."/>
            <person name="Lotay V."/>
            <person name="Karimi K."/>
            <person name="Yasuoka Y."/>
            <person name="Dichmann D.S."/>
            <person name="Flajnik M.F."/>
            <person name="Houston D.W."/>
            <person name="Shendure J."/>
            <person name="DuPasquier L."/>
            <person name="Vize P.D."/>
            <person name="Zorn A.M."/>
            <person name="Ito M."/>
            <person name="Marcotte E.M."/>
            <person name="Wallingford J.B."/>
            <person name="Ito Y."/>
            <person name="Asashima M."/>
            <person name="Ueno N."/>
            <person name="Matsuda Y."/>
            <person name="Veenstra G.J."/>
            <person name="Fujiyama A."/>
            <person name="Harland R.M."/>
            <person name="Taira M."/>
            <person name="Rokhsar D.S."/>
        </authorList>
    </citation>
    <scope>NUCLEOTIDE SEQUENCE [LARGE SCALE GENOMIC DNA]</scope>
    <source>
        <strain evidence="3">J</strain>
    </source>
</reference>
<dbReference type="EMBL" id="CM004478">
    <property type="protein sequence ID" value="OCT72030.1"/>
    <property type="molecule type" value="Genomic_DNA"/>
</dbReference>
<evidence type="ECO:0000313" key="3">
    <source>
        <dbReference type="Proteomes" id="UP000694892"/>
    </source>
</evidence>
<dbReference type="AlphaFoldDB" id="A0A974CG69"/>
<accession>A0A974CG69</accession>
<sequence>MDFQELEVRSVTSRLSRSSTVSSISVAAARAHAKTEAAQVRAAFELVIELRIEKAHLEALLDVLEKEREAEAALAVAAENLEMAEIKLETQLLPVQNPQK</sequence>
<name>A0A974CG69_XENLA</name>
<evidence type="ECO:0000256" key="1">
    <source>
        <dbReference type="SAM" id="Coils"/>
    </source>
</evidence>
<proteinExistence type="predicted"/>
<protein>
    <submittedName>
        <fullName evidence="2">Uncharacterized protein</fullName>
    </submittedName>
</protein>
<feature type="coiled-coil region" evidence="1">
    <location>
        <begin position="47"/>
        <end position="87"/>
    </location>
</feature>
<organism evidence="2 3">
    <name type="scientific">Xenopus laevis</name>
    <name type="common">African clawed frog</name>
    <dbReference type="NCBI Taxonomy" id="8355"/>
    <lineage>
        <taxon>Eukaryota</taxon>
        <taxon>Metazoa</taxon>
        <taxon>Chordata</taxon>
        <taxon>Craniata</taxon>
        <taxon>Vertebrata</taxon>
        <taxon>Euteleostomi</taxon>
        <taxon>Amphibia</taxon>
        <taxon>Batrachia</taxon>
        <taxon>Anura</taxon>
        <taxon>Pipoidea</taxon>
        <taxon>Pipidae</taxon>
        <taxon>Xenopodinae</taxon>
        <taxon>Xenopus</taxon>
        <taxon>Xenopus</taxon>
    </lineage>
</organism>